<sequence length="62" mass="7205">MENKKSNRFWGFIIVLAILLAYIIPFSVLSTIQAWNGSFLYWGITGVVIILANIMITRDWRE</sequence>
<keyword evidence="1" id="KW-1133">Transmembrane helix</keyword>
<proteinExistence type="predicted"/>
<feature type="transmembrane region" description="Helical" evidence="1">
    <location>
        <begin position="12"/>
        <end position="33"/>
    </location>
</feature>
<organism evidence="2 3">
    <name type="scientific">Ornithinibacillus xuwenensis</name>
    <dbReference type="NCBI Taxonomy" id="3144668"/>
    <lineage>
        <taxon>Bacteria</taxon>
        <taxon>Bacillati</taxon>
        <taxon>Bacillota</taxon>
        <taxon>Bacilli</taxon>
        <taxon>Bacillales</taxon>
        <taxon>Bacillaceae</taxon>
        <taxon>Ornithinibacillus</taxon>
    </lineage>
</organism>
<keyword evidence="1" id="KW-0812">Transmembrane</keyword>
<gene>
    <name evidence="2" type="ORF">ABC228_13815</name>
</gene>
<name>A0ABU9XJ25_9BACI</name>
<evidence type="ECO:0000313" key="2">
    <source>
        <dbReference type="EMBL" id="MEN2768253.1"/>
    </source>
</evidence>
<protein>
    <submittedName>
        <fullName evidence="2">Uncharacterized protein</fullName>
    </submittedName>
</protein>
<reference evidence="2 3" key="1">
    <citation type="submission" date="2024-05" db="EMBL/GenBank/DDBJ databases">
        <authorList>
            <person name="Haq I."/>
            <person name="Ullah Z."/>
            <person name="Ahmad R."/>
            <person name="Li M."/>
            <person name="Tong Y."/>
        </authorList>
    </citation>
    <scope>NUCLEOTIDE SEQUENCE [LARGE SCALE GENOMIC DNA]</scope>
    <source>
        <strain evidence="2 3">16A2E</strain>
    </source>
</reference>
<accession>A0ABU9XJ25</accession>
<dbReference type="EMBL" id="JBDIML010000004">
    <property type="protein sequence ID" value="MEN2768253.1"/>
    <property type="molecule type" value="Genomic_DNA"/>
</dbReference>
<feature type="transmembrane region" description="Helical" evidence="1">
    <location>
        <begin position="39"/>
        <end position="56"/>
    </location>
</feature>
<keyword evidence="3" id="KW-1185">Reference proteome</keyword>
<evidence type="ECO:0000313" key="3">
    <source>
        <dbReference type="Proteomes" id="UP001444625"/>
    </source>
</evidence>
<comment type="caution">
    <text evidence="2">The sequence shown here is derived from an EMBL/GenBank/DDBJ whole genome shotgun (WGS) entry which is preliminary data.</text>
</comment>
<dbReference type="Proteomes" id="UP001444625">
    <property type="component" value="Unassembled WGS sequence"/>
</dbReference>
<evidence type="ECO:0000256" key="1">
    <source>
        <dbReference type="SAM" id="Phobius"/>
    </source>
</evidence>
<keyword evidence="1" id="KW-0472">Membrane</keyword>
<dbReference type="RefSeq" id="WP_345825732.1">
    <property type="nucleotide sequence ID" value="NZ_JBDIML010000004.1"/>
</dbReference>